<dbReference type="PANTHER" id="PTHR33202:SF7">
    <property type="entry name" value="FERRIC UPTAKE REGULATION PROTEIN"/>
    <property type="match status" value="1"/>
</dbReference>
<keyword evidence="8" id="KW-0963">Cytoplasm</keyword>
<dbReference type="PANTHER" id="PTHR33202">
    <property type="entry name" value="ZINC UPTAKE REGULATION PROTEIN"/>
    <property type="match status" value="1"/>
</dbReference>
<dbReference type="Gene3D" id="3.30.1490.190">
    <property type="match status" value="1"/>
</dbReference>
<evidence type="ECO:0000313" key="9">
    <source>
        <dbReference type="EMBL" id="MBB2926508.1"/>
    </source>
</evidence>
<dbReference type="AlphaFoldDB" id="A0A2U1A0Z6"/>
<keyword evidence="12" id="KW-1185">Reference proteome</keyword>
<dbReference type="InterPro" id="IPR036390">
    <property type="entry name" value="WH_DNA-bd_sf"/>
</dbReference>
<evidence type="ECO:0000313" key="10">
    <source>
        <dbReference type="EMBL" id="PYE16754.1"/>
    </source>
</evidence>
<keyword evidence="6 8" id="KW-0804">Transcription</keyword>
<feature type="binding site" evidence="7">
    <location>
        <position position="93"/>
    </location>
    <ligand>
        <name>Zn(2+)</name>
        <dbReference type="ChEBI" id="CHEBI:29105"/>
    </ligand>
</feature>
<dbReference type="Pfam" id="PF01475">
    <property type="entry name" value="FUR"/>
    <property type="match status" value="1"/>
</dbReference>
<accession>A0A2U1A0Z6</accession>
<dbReference type="GO" id="GO:0005737">
    <property type="term" value="C:cytoplasm"/>
    <property type="evidence" value="ECO:0007669"/>
    <property type="project" value="UniProtKB-SubCell"/>
</dbReference>
<comment type="caution">
    <text evidence="10">The sequence shown here is derived from an EMBL/GenBank/DDBJ whole genome shotgun (WGS) entry which is preliminary data.</text>
</comment>
<feature type="binding site" evidence="7">
    <location>
        <position position="96"/>
    </location>
    <ligand>
        <name>Zn(2+)</name>
        <dbReference type="ChEBI" id="CHEBI:29105"/>
    </ligand>
</feature>
<dbReference type="Proteomes" id="UP000247772">
    <property type="component" value="Unassembled WGS sequence"/>
</dbReference>
<name>A0A2U1A0Z6_9BURK</name>
<comment type="cofactor">
    <cofactor evidence="7">
        <name>Zn(2+)</name>
        <dbReference type="ChEBI" id="CHEBI:29105"/>
    </cofactor>
    <text evidence="7">Binds 1 zinc ion per subunit.</text>
</comment>
<evidence type="ECO:0000313" key="11">
    <source>
        <dbReference type="Proteomes" id="UP000247772"/>
    </source>
</evidence>
<dbReference type="GO" id="GO:1900376">
    <property type="term" value="P:regulation of secondary metabolite biosynthetic process"/>
    <property type="evidence" value="ECO:0007669"/>
    <property type="project" value="TreeGrafter"/>
</dbReference>
<evidence type="ECO:0000256" key="2">
    <source>
        <dbReference type="ARBA" id="ARBA00022491"/>
    </source>
</evidence>
<dbReference type="GO" id="GO:0003700">
    <property type="term" value="F:DNA-binding transcription factor activity"/>
    <property type="evidence" value="ECO:0007669"/>
    <property type="project" value="UniProtKB-UniRule"/>
</dbReference>
<keyword evidence="3 7" id="KW-0862">Zinc</keyword>
<dbReference type="RefSeq" id="WP_110387874.1">
    <property type="nucleotide sequence ID" value="NZ_JACHVZ010000002.1"/>
</dbReference>
<gene>
    <name evidence="8" type="primary">fur</name>
    <name evidence="10" type="ORF">C7410_128103</name>
    <name evidence="9" type="ORF">FHX59_000915</name>
</gene>
<keyword evidence="2 8" id="KW-0678">Repressor</keyword>
<feature type="binding site" evidence="7">
    <location>
        <position position="136"/>
    </location>
    <ligand>
        <name>Zn(2+)</name>
        <dbReference type="ChEBI" id="CHEBI:29105"/>
    </ligand>
</feature>
<proteinExistence type="inferred from homology"/>
<dbReference type="SUPFAM" id="SSF46785">
    <property type="entry name" value="Winged helix' DNA-binding domain"/>
    <property type="match status" value="1"/>
</dbReference>
<dbReference type="EMBL" id="QJSQ01000028">
    <property type="protein sequence ID" value="PYE16754.1"/>
    <property type="molecule type" value="Genomic_DNA"/>
</dbReference>
<organism evidence="10 11">
    <name type="scientific">Paraburkholderia silvatlantica</name>
    <dbReference type="NCBI Taxonomy" id="321895"/>
    <lineage>
        <taxon>Bacteria</taxon>
        <taxon>Pseudomonadati</taxon>
        <taxon>Pseudomonadota</taxon>
        <taxon>Betaproteobacteria</taxon>
        <taxon>Burkholderiales</taxon>
        <taxon>Burkholderiaceae</taxon>
        <taxon>Paraburkholderia</taxon>
    </lineage>
</organism>
<dbReference type="InterPro" id="IPR002481">
    <property type="entry name" value="FUR"/>
</dbReference>
<keyword evidence="4 8" id="KW-0805">Transcription regulation</keyword>
<evidence type="ECO:0000256" key="4">
    <source>
        <dbReference type="ARBA" id="ARBA00023015"/>
    </source>
</evidence>
<dbReference type="CDD" id="cd07153">
    <property type="entry name" value="Fur_like"/>
    <property type="match status" value="1"/>
</dbReference>
<evidence type="ECO:0000256" key="8">
    <source>
        <dbReference type="RuleBase" id="RU364037"/>
    </source>
</evidence>
<evidence type="ECO:0000313" key="12">
    <source>
        <dbReference type="Proteomes" id="UP000533533"/>
    </source>
</evidence>
<evidence type="ECO:0000256" key="6">
    <source>
        <dbReference type="ARBA" id="ARBA00023163"/>
    </source>
</evidence>
<dbReference type="GO" id="GO:0045892">
    <property type="term" value="P:negative regulation of DNA-templated transcription"/>
    <property type="evidence" value="ECO:0007669"/>
    <property type="project" value="TreeGrafter"/>
</dbReference>
<dbReference type="Proteomes" id="UP000533533">
    <property type="component" value="Unassembled WGS sequence"/>
</dbReference>
<evidence type="ECO:0000256" key="3">
    <source>
        <dbReference type="ARBA" id="ARBA00022833"/>
    </source>
</evidence>
<dbReference type="OrthoDB" id="8659436at2"/>
<reference evidence="10 11" key="1">
    <citation type="submission" date="2018-06" db="EMBL/GenBank/DDBJ databases">
        <title>Genomic Encyclopedia of Type Strains, Phase IV (KMG-V): Genome sequencing to study the core and pangenomes of soil and plant-associated prokaryotes.</title>
        <authorList>
            <person name="Whitman W."/>
        </authorList>
    </citation>
    <scope>NUCLEOTIDE SEQUENCE [LARGE SCALE GENOMIC DNA]</scope>
    <source>
        <strain evidence="10 11">SRCL-318</strain>
        <strain evidence="9 12">SRMrh-85</strain>
    </source>
</reference>
<dbReference type="GO" id="GO:0008270">
    <property type="term" value="F:zinc ion binding"/>
    <property type="evidence" value="ECO:0007669"/>
    <property type="project" value="TreeGrafter"/>
</dbReference>
<dbReference type="InterPro" id="IPR043135">
    <property type="entry name" value="Fur_C"/>
</dbReference>
<keyword evidence="7 8" id="KW-0479">Metal-binding</keyword>
<comment type="similarity">
    <text evidence="1 8">Belongs to the Fur family.</text>
</comment>
<protein>
    <recommendedName>
        <fullName evidence="8">Ferric uptake regulation protein</fullName>
    </recommendedName>
</protein>
<evidence type="ECO:0000256" key="5">
    <source>
        <dbReference type="ARBA" id="ARBA00023125"/>
    </source>
</evidence>
<dbReference type="InterPro" id="IPR036388">
    <property type="entry name" value="WH-like_DNA-bd_sf"/>
</dbReference>
<evidence type="ECO:0000256" key="7">
    <source>
        <dbReference type="PIRSR" id="PIRSR602481-1"/>
    </source>
</evidence>
<dbReference type="EMBL" id="JACHVZ010000002">
    <property type="protein sequence ID" value="MBB2926508.1"/>
    <property type="molecule type" value="Genomic_DNA"/>
</dbReference>
<evidence type="ECO:0000256" key="1">
    <source>
        <dbReference type="ARBA" id="ARBA00007957"/>
    </source>
</evidence>
<keyword evidence="8" id="KW-0408">Iron</keyword>
<comment type="subunit">
    <text evidence="8">Homodimer.</text>
</comment>
<comment type="subcellular location">
    <subcellularLocation>
        <location evidence="8">Cytoplasm</location>
    </subcellularLocation>
</comment>
<feature type="binding site" evidence="7">
    <location>
        <position position="133"/>
    </location>
    <ligand>
        <name>Zn(2+)</name>
        <dbReference type="ChEBI" id="CHEBI:29105"/>
    </ligand>
</feature>
<dbReference type="GO" id="GO:0000976">
    <property type="term" value="F:transcription cis-regulatory region binding"/>
    <property type="evidence" value="ECO:0007669"/>
    <property type="project" value="TreeGrafter"/>
</dbReference>
<keyword evidence="5 8" id="KW-0238">DNA-binding</keyword>
<sequence>MKTVYSELKNARLRPTSSRVAVLKVFHDAPHEHLTADQVFRRIAKDVEQCSLASVYRALAQLMESSLLDSTWVGETRVVYELGRGMPHAHLVCESCKTVEDIDEPALQEQHAAIAAAKRFRYTHSSLVVFGLCAQCAAASS</sequence>
<dbReference type="Gene3D" id="1.10.10.10">
    <property type="entry name" value="Winged helix-like DNA-binding domain superfamily/Winged helix DNA-binding domain"/>
    <property type="match status" value="1"/>
</dbReference>